<feature type="region of interest" description="Disordered" evidence="1">
    <location>
        <begin position="101"/>
        <end position="141"/>
    </location>
</feature>
<proteinExistence type="predicted"/>
<dbReference type="EMBL" id="BJWL01000455">
    <property type="protein sequence ID" value="GFS45870.1"/>
    <property type="molecule type" value="Genomic_DNA"/>
</dbReference>
<name>A0A7J0DZB2_9ERIC</name>
<evidence type="ECO:0000313" key="2">
    <source>
        <dbReference type="EMBL" id="GFS45870.1"/>
    </source>
</evidence>
<accession>A0A7J0DZB2</accession>
<organism evidence="2 3">
    <name type="scientific">Actinidia rufa</name>
    <dbReference type="NCBI Taxonomy" id="165716"/>
    <lineage>
        <taxon>Eukaryota</taxon>
        <taxon>Viridiplantae</taxon>
        <taxon>Streptophyta</taxon>
        <taxon>Embryophyta</taxon>
        <taxon>Tracheophyta</taxon>
        <taxon>Spermatophyta</taxon>
        <taxon>Magnoliopsida</taxon>
        <taxon>eudicotyledons</taxon>
        <taxon>Gunneridae</taxon>
        <taxon>Pentapetalae</taxon>
        <taxon>asterids</taxon>
        <taxon>Ericales</taxon>
        <taxon>Actinidiaceae</taxon>
        <taxon>Actinidia</taxon>
    </lineage>
</organism>
<feature type="region of interest" description="Disordered" evidence="1">
    <location>
        <begin position="48"/>
        <end position="78"/>
    </location>
</feature>
<reference evidence="3" key="1">
    <citation type="submission" date="2019-07" db="EMBL/GenBank/DDBJ databases">
        <title>De Novo Assembly of kiwifruit Actinidia rufa.</title>
        <authorList>
            <person name="Sugita-Konishi S."/>
            <person name="Sato K."/>
            <person name="Mori E."/>
            <person name="Abe Y."/>
            <person name="Kisaki G."/>
            <person name="Hamano K."/>
            <person name="Suezawa K."/>
            <person name="Otani M."/>
            <person name="Fukuda T."/>
            <person name="Manabe T."/>
            <person name="Gomi K."/>
            <person name="Tabuchi M."/>
            <person name="Akimitsu K."/>
            <person name="Kataoka I."/>
        </authorList>
    </citation>
    <scope>NUCLEOTIDE SEQUENCE [LARGE SCALE GENOMIC DNA]</scope>
    <source>
        <strain evidence="3">cv. Fuchu</strain>
    </source>
</reference>
<evidence type="ECO:0000256" key="1">
    <source>
        <dbReference type="SAM" id="MobiDB-lite"/>
    </source>
</evidence>
<feature type="compositionally biased region" description="Low complexity" evidence="1">
    <location>
        <begin position="110"/>
        <end position="123"/>
    </location>
</feature>
<dbReference type="Proteomes" id="UP000585474">
    <property type="component" value="Unassembled WGS sequence"/>
</dbReference>
<protein>
    <submittedName>
        <fullName evidence="2">Uncharacterized protein</fullName>
    </submittedName>
</protein>
<dbReference type="AlphaFoldDB" id="A0A7J0DZB2"/>
<evidence type="ECO:0000313" key="3">
    <source>
        <dbReference type="Proteomes" id="UP000585474"/>
    </source>
</evidence>
<comment type="caution">
    <text evidence="2">The sequence shown here is derived from an EMBL/GenBank/DDBJ whole genome shotgun (WGS) entry which is preliminary data.</text>
</comment>
<sequence length="141" mass="14962">MRLRDQADTTWPVLSVDLIIMLVSLDTICRSCLYSNNDAVEWSFSEVPGSGASVPASGDNFPESDIETDPAIRAPTLESPLLDKATKELALAKSLSIDKSFYSPHEPLTPDSGSHGSSPAGSPKKCKASEEATSGCGWSIC</sequence>
<gene>
    <name evidence="2" type="ORF">Acr_00g0098690</name>
</gene>
<keyword evidence="3" id="KW-1185">Reference proteome</keyword>